<protein>
    <submittedName>
        <fullName evidence="1">Expressed protein</fullName>
    </submittedName>
</protein>
<dbReference type="InParanoid" id="F0ZC02"/>
<dbReference type="GeneID" id="10507130"/>
<reference evidence="2" key="1">
    <citation type="journal article" date="2011" name="Genome Biol.">
        <title>Comparative genomics of the social amoebae Dictyostelium discoideum and Dictyostelium purpureum.</title>
        <authorList>
            <consortium name="US DOE Joint Genome Institute (JGI-PGF)"/>
            <person name="Sucgang R."/>
            <person name="Kuo A."/>
            <person name="Tian X."/>
            <person name="Salerno W."/>
            <person name="Parikh A."/>
            <person name="Feasley C.L."/>
            <person name="Dalin E."/>
            <person name="Tu H."/>
            <person name="Huang E."/>
            <person name="Barry K."/>
            <person name="Lindquist E."/>
            <person name="Shapiro H."/>
            <person name="Bruce D."/>
            <person name="Schmutz J."/>
            <person name="Salamov A."/>
            <person name="Fey P."/>
            <person name="Gaudet P."/>
            <person name="Anjard C."/>
            <person name="Babu M.M."/>
            <person name="Basu S."/>
            <person name="Bushmanova Y."/>
            <person name="van der Wel H."/>
            <person name="Katoh-Kurasawa M."/>
            <person name="Dinh C."/>
            <person name="Coutinho P.M."/>
            <person name="Saito T."/>
            <person name="Elias M."/>
            <person name="Schaap P."/>
            <person name="Kay R.R."/>
            <person name="Henrissat B."/>
            <person name="Eichinger L."/>
            <person name="Rivero F."/>
            <person name="Putnam N.H."/>
            <person name="West C.M."/>
            <person name="Loomis W.F."/>
            <person name="Chisholm R.L."/>
            <person name="Shaulsky G."/>
            <person name="Strassmann J.E."/>
            <person name="Queller D.C."/>
            <person name="Kuspa A."/>
            <person name="Grigoriev I.V."/>
        </authorList>
    </citation>
    <scope>NUCLEOTIDE SEQUENCE [LARGE SCALE GENOMIC DNA]</scope>
    <source>
        <strain evidence="2">QSDP1</strain>
    </source>
</reference>
<gene>
    <name evidence="1" type="ORF">DICPUDRAFT_93814</name>
</gene>
<proteinExistence type="predicted"/>
<dbReference type="RefSeq" id="XP_003284919.1">
    <property type="nucleotide sequence ID" value="XM_003284871.1"/>
</dbReference>
<evidence type="ECO:0000313" key="1">
    <source>
        <dbReference type="EMBL" id="EGC38548.1"/>
    </source>
</evidence>
<keyword evidence="2" id="KW-1185">Reference proteome</keyword>
<evidence type="ECO:0000313" key="2">
    <source>
        <dbReference type="Proteomes" id="UP000001064"/>
    </source>
</evidence>
<dbReference type="Proteomes" id="UP000001064">
    <property type="component" value="Unassembled WGS sequence"/>
</dbReference>
<dbReference type="AlphaFoldDB" id="F0ZC02"/>
<dbReference type="EMBL" id="GL870974">
    <property type="protein sequence ID" value="EGC38548.1"/>
    <property type="molecule type" value="Genomic_DNA"/>
</dbReference>
<sequence length="55" mass="6208">MCSFSTRKILQVKRLINSTHVITEVKSSELIGNSNGIFVMVRVQAKRSTKLENNT</sequence>
<dbReference type="VEuPathDB" id="AmoebaDB:DICPUDRAFT_93814"/>
<accession>F0ZC02</accession>
<dbReference type="KEGG" id="dpp:DICPUDRAFT_93814"/>
<name>F0ZC02_DICPU</name>
<organism evidence="1 2">
    <name type="scientific">Dictyostelium purpureum</name>
    <name type="common">Slime mold</name>
    <dbReference type="NCBI Taxonomy" id="5786"/>
    <lineage>
        <taxon>Eukaryota</taxon>
        <taxon>Amoebozoa</taxon>
        <taxon>Evosea</taxon>
        <taxon>Eumycetozoa</taxon>
        <taxon>Dictyostelia</taxon>
        <taxon>Dictyosteliales</taxon>
        <taxon>Dictyosteliaceae</taxon>
        <taxon>Dictyostelium</taxon>
    </lineage>
</organism>